<name>A0AB36NXC7_9FLAO</name>
<keyword evidence="1" id="KW-0472">Membrane</keyword>
<keyword evidence="1" id="KW-1133">Transmembrane helix</keyword>
<dbReference type="RefSeq" id="WP_073398030.1">
    <property type="nucleotide sequence ID" value="NZ_FRBX01000007.1"/>
</dbReference>
<keyword evidence="1" id="KW-0812">Transmembrane</keyword>
<evidence type="ECO:0008006" key="4">
    <source>
        <dbReference type="Google" id="ProtNLM"/>
    </source>
</evidence>
<evidence type="ECO:0000313" key="3">
    <source>
        <dbReference type="Proteomes" id="UP000198431"/>
    </source>
</evidence>
<dbReference type="EMBL" id="MUHB01000018">
    <property type="protein sequence ID" value="OXB01916.1"/>
    <property type="molecule type" value="Genomic_DNA"/>
</dbReference>
<feature type="transmembrane region" description="Helical" evidence="1">
    <location>
        <begin position="12"/>
        <end position="32"/>
    </location>
</feature>
<evidence type="ECO:0000313" key="2">
    <source>
        <dbReference type="EMBL" id="OXB01916.1"/>
    </source>
</evidence>
<feature type="transmembrane region" description="Helical" evidence="1">
    <location>
        <begin position="38"/>
        <end position="60"/>
    </location>
</feature>
<evidence type="ECO:0000256" key="1">
    <source>
        <dbReference type="SAM" id="Phobius"/>
    </source>
</evidence>
<gene>
    <name evidence="2" type="ORF">B0A72_17905</name>
</gene>
<reference evidence="2 3" key="1">
    <citation type="submission" date="2016-11" db="EMBL/GenBank/DDBJ databases">
        <title>Whole genomes of Flavobacteriaceae.</title>
        <authorList>
            <person name="Stine C."/>
            <person name="Li C."/>
            <person name="Tadesse D."/>
        </authorList>
    </citation>
    <scope>NUCLEOTIDE SEQUENCE [LARGE SCALE GENOMIC DNA]</scope>
    <source>
        <strain evidence="2 3">ATCC 19366</strain>
    </source>
</reference>
<proteinExistence type="predicted"/>
<organism evidence="2 3">
    <name type="scientific">Flavobacterium pectinovorum</name>
    <dbReference type="NCBI Taxonomy" id="29533"/>
    <lineage>
        <taxon>Bacteria</taxon>
        <taxon>Pseudomonadati</taxon>
        <taxon>Bacteroidota</taxon>
        <taxon>Flavobacteriia</taxon>
        <taxon>Flavobacteriales</taxon>
        <taxon>Flavobacteriaceae</taxon>
        <taxon>Flavobacterium</taxon>
    </lineage>
</organism>
<dbReference type="Proteomes" id="UP000198431">
    <property type="component" value="Unassembled WGS sequence"/>
</dbReference>
<comment type="caution">
    <text evidence="2">The sequence shown here is derived from an EMBL/GenBank/DDBJ whole genome shotgun (WGS) entry which is preliminary data.</text>
</comment>
<sequence>MIKINYKIQFALFIICVFFIGLGIFEILTEGLKTGTALFWQISAFVPFVTSAIIFGYNLYSR</sequence>
<dbReference type="AlphaFoldDB" id="A0AB36NXC7"/>
<accession>A0AB36NXC7</accession>
<protein>
    <recommendedName>
        <fullName evidence="4">DUF2798 domain-containing protein</fullName>
    </recommendedName>
</protein>